<evidence type="ECO:0000313" key="3">
    <source>
        <dbReference type="Proteomes" id="UP000552709"/>
    </source>
</evidence>
<keyword evidence="3" id="KW-1185">Reference proteome</keyword>
<protein>
    <submittedName>
        <fullName evidence="2">Uncharacterized protein</fullName>
    </submittedName>
</protein>
<sequence length="39" mass="4092">MGGLFLLVFSLIPDAHSGQQQQGKHEADSRLDVTGIPAG</sequence>
<accession>A0A7W8JZ73</accession>
<dbReference type="Proteomes" id="UP000552709">
    <property type="component" value="Unassembled WGS sequence"/>
</dbReference>
<dbReference type="AlphaFoldDB" id="A0A7W8JZ73"/>
<dbReference type="EMBL" id="JACHFL010000010">
    <property type="protein sequence ID" value="MBB5364389.1"/>
    <property type="molecule type" value="Genomic_DNA"/>
</dbReference>
<reference evidence="2 3" key="1">
    <citation type="submission" date="2020-08" db="EMBL/GenBank/DDBJ databases">
        <title>Genomic Encyclopedia of Type Strains, Phase IV (KMG-IV): sequencing the most valuable type-strain genomes for metagenomic binning, comparative biology and taxonomic classification.</title>
        <authorList>
            <person name="Goeker M."/>
        </authorList>
    </citation>
    <scope>NUCLEOTIDE SEQUENCE [LARGE SCALE GENOMIC DNA]</scope>
    <source>
        <strain evidence="2 3">DSM 27939</strain>
    </source>
</reference>
<organism evidence="2 3">
    <name type="scientific">Deinococcus humi</name>
    <dbReference type="NCBI Taxonomy" id="662880"/>
    <lineage>
        <taxon>Bacteria</taxon>
        <taxon>Thermotogati</taxon>
        <taxon>Deinococcota</taxon>
        <taxon>Deinococci</taxon>
        <taxon>Deinococcales</taxon>
        <taxon>Deinococcaceae</taxon>
        <taxon>Deinococcus</taxon>
    </lineage>
</organism>
<evidence type="ECO:0000256" key="1">
    <source>
        <dbReference type="SAM" id="MobiDB-lite"/>
    </source>
</evidence>
<feature type="region of interest" description="Disordered" evidence="1">
    <location>
        <begin position="16"/>
        <end position="39"/>
    </location>
</feature>
<evidence type="ECO:0000313" key="2">
    <source>
        <dbReference type="EMBL" id="MBB5364389.1"/>
    </source>
</evidence>
<proteinExistence type="predicted"/>
<comment type="caution">
    <text evidence="2">The sequence shown here is derived from an EMBL/GenBank/DDBJ whole genome shotgun (WGS) entry which is preliminary data.</text>
</comment>
<gene>
    <name evidence="2" type="ORF">HNQ08_003501</name>
</gene>
<name>A0A7W8JZ73_9DEIO</name>